<dbReference type="AlphaFoldDB" id="A0A1D1UFP6"/>
<protein>
    <submittedName>
        <fullName evidence="1">Uncharacterized protein</fullName>
    </submittedName>
</protein>
<name>A0A1D1UFP6_RAMVA</name>
<gene>
    <name evidence="1" type="primary">RvY_01007</name>
    <name evidence="1" type="synonym">RvY_01007.1</name>
    <name evidence="1" type="ORF">RvY_01007-1</name>
</gene>
<organism evidence="1 2">
    <name type="scientific">Ramazzottius varieornatus</name>
    <name type="common">Water bear</name>
    <name type="synonym">Tardigrade</name>
    <dbReference type="NCBI Taxonomy" id="947166"/>
    <lineage>
        <taxon>Eukaryota</taxon>
        <taxon>Metazoa</taxon>
        <taxon>Ecdysozoa</taxon>
        <taxon>Tardigrada</taxon>
        <taxon>Eutardigrada</taxon>
        <taxon>Parachela</taxon>
        <taxon>Hypsibioidea</taxon>
        <taxon>Ramazzottiidae</taxon>
        <taxon>Ramazzottius</taxon>
    </lineage>
</organism>
<proteinExistence type="predicted"/>
<dbReference type="EMBL" id="BDGG01000001">
    <property type="protein sequence ID" value="GAU88271.1"/>
    <property type="molecule type" value="Genomic_DNA"/>
</dbReference>
<dbReference type="Proteomes" id="UP000186922">
    <property type="component" value="Unassembled WGS sequence"/>
</dbReference>
<evidence type="ECO:0000313" key="1">
    <source>
        <dbReference type="EMBL" id="GAU88271.1"/>
    </source>
</evidence>
<accession>A0A1D1UFP6</accession>
<evidence type="ECO:0000313" key="2">
    <source>
        <dbReference type="Proteomes" id="UP000186922"/>
    </source>
</evidence>
<keyword evidence="2" id="KW-1185">Reference proteome</keyword>
<reference evidence="1 2" key="1">
    <citation type="journal article" date="2016" name="Nat. Commun.">
        <title>Extremotolerant tardigrade genome and improved radiotolerance of human cultured cells by tardigrade-unique protein.</title>
        <authorList>
            <person name="Hashimoto T."/>
            <person name="Horikawa D.D."/>
            <person name="Saito Y."/>
            <person name="Kuwahara H."/>
            <person name="Kozuka-Hata H."/>
            <person name="Shin-I T."/>
            <person name="Minakuchi Y."/>
            <person name="Ohishi K."/>
            <person name="Motoyama A."/>
            <person name="Aizu T."/>
            <person name="Enomoto A."/>
            <person name="Kondo K."/>
            <person name="Tanaka S."/>
            <person name="Hara Y."/>
            <person name="Koshikawa S."/>
            <person name="Sagara H."/>
            <person name="Miura T."/>
            <person name="Yokobori S."/>
            <person name="Miyagawa K."/>
            <person name="Suzuki Y."/>
            <person name="Kubo T."/>
            <person name="Oyama M."/>
            <person name="Kohara Y."/>
            <person name="Fujiyama A."/>
            <person name="Arakawa K."/>
            <person name="Katayama T."/>
            <person name="Toyoda A."/>
            <person name="Kunieda T."/>
        </authorList>
    </citation>
    <scope>NUCLEOTIDE SEQUENCE [LARGE SCALE GENOMIC DNA]</scope>
    <source>
        <strain evidence="1 2">YOKOZUNA-1</strain>
    </source>
</reference>
<sequence length="76" mass="8625">MEEPSSEIARTAIRLGRILTRYFESDLPGSWVCSRSLVFLIESDDSYGSTARDPTRGQFHLTSILRYDVNFAFGAF</sequence>
<comment type="caution">
    <text evidence="1">The sequence shown here is derived from an EMBL/GenBank/DDBJ whole genome shotgun (WGS) entry which is preliminary data.</text>
</comment>